<dbReference type="AlphaFoldDB" id="A0A368PVG9"/>
<dbReference type="EMBL" id="CM003529">
    <property type="protein sequence ID" value="RCV09524.1"/>
    <property type="molecule type" value="Genomic_DNA"/>
</dbReference>
<reference evidence="1" key="1">
    <citation type="journal article" date="2012" name="Nat. Biotechnol.">
        <title>Reference genome sequence of the model plant Setaria.</title>
        <authorList>
            <person name="Bennetzen J.L."/>
            <person name="Schmutz J."/>
            <person name="Wang H."/>
            <person name="Percifield R."/>
            <person name="Hawkins J."/>
            <person name="Pontaroli A.C."/>
            <person name="Estep M."/>
            <person name="Feng L."/>
            <person name="Vaughn J.N."/>
            <person name="Grimwood J."/>
            <person name="Jenkins J."/>
            <person name="Barry K."/>
            <person name="Lindquist E."/>
            <person name="Hellsten U."/>
            <person name="Deshpande S."/>
            <person name="Wang X."/>
            <person name="Wu X."/>
            <person name="Mitros T."/>
            <person name="Triplett J."/>
            <person name="Yang X."/>
            <person name="Ye C.Y."/>
            <person name="Mauro-Herrera M."/>
            <person name="Wang L."/>
            <person name="Li P."/>
            <person name="Sharma M."/>
            <person name="Sharma R."/>
            <person name="Ronald P.C."/>
            <person name="Panaud O."/>
            <person name="Kellogg E.A."/>
            <person name="Brutnell T.P."/>
            <person name="Doust A.N."/>
            <person name="Tuskan G.A."/>
            <person name="Rokhsar D."/>
            <person name="Devos K.M."/>
        </authorList>
    </citation>
    <scope>NUCLEOTIDE SEQUENCE [LARGE SCALE GENOMIC DNA]</scope>
    <source>
        <strain evidence="1">Yugu1</strain>
    </source>
</reference>
<organism evidence="1">
    <name type="scientific">Setaria italica</name>
    <name type="common">Foxtail millet</name>
    <name type="synonym">Panicum italicum</name>
    <dbReference type="NCBI Taxonomy" id="4555"/>
    <lineage>
        <taxon>Eukaryota</taxon>
        <taxon>Viridiplantae</taxon>
        <taxon>Streptophyta</taxon>
        <taxon>Embryophyta</taxon>
        <taxon>Tracheophyta</taxon>
        <taxon>Spermatophyta</taxon>
        <taxon>Magnoliopsida</taxon>
        <taxon>Liliopsida</taxon>
        <taxon>Poales</taxon>
        <taxon>Poaceae</taxon>
        <taxon>PACMAD clade</taxon>
        <taxon>Panicoideae</taxon>
        <taxon>Panicodae</taxon>
        <taxon>Paniceae</taxon>
        <taxon>Cenchrinae</taxon>
        <taxon>Setaria</taxon>
    </lineage>
</organism>
<sequence length="102" mass="11489">MGEVEREAPKLFAVMSGGTGGSTKTMLSLKWCTWPQRGVVSRHHLQEGQWHSRASSMMTLVQNQGRISPDQNLPHQCKCIQNMWFCGQGHLKTTPPRRKNGT</sequence>
<evidence type="ECO:0000313" key="1">
    <source>
        <dbReference type="EMBL" id="RCV09524.1"/>
    </source>
</evidence>
<reference evidence="1" key="2">
    <citation type="submission" date="2015-07" db="EMBL/GenBank/DDBJ databases">
        <authorList>
            <person name="Noorani M."/>
        </authorList>
    </citation>
    <scope>NUCLEOTIDE SEQUENCE</scope>
    <source>
        <strain evidence="1">Yugu1</strain>
    </source>
</reference>
<accession>A0A368PVG9</accession>
<proteinExistence type="predicted"/>
<gene>
    <name evidence="1" type="ORF">SETIT_2G036500v2</name>
</gene>
<name>A0A368PVG9_SETIT</name>
<protein>
    <submittedName>
        <fullName evidence="1">Uncharacterized protein</fullName>
    </submittedName>
</protein>